<dbReference type="Proteomes" id="UP000193083">
    <property type="component" value="Unassembled WGS sequence"/>
</dbReference>
<evidence type="ECO:0000313" key="2">
    <source>
        <dbReference type="EMBL" id="SMH47780.1"/>
    </source>
</evidence>
<keyword evidence="3" id="KW-1185">Reference proteome</keyword>
<name>A0A1X7PBG8_9HYPH</name>
<dbReference type="RefSeq" id="WP_244561771.1">
    <property type="nucleotide sequence ID" value="NZ_FXBL01000004.1"/>
</dbReference>
<accession>A0A1X7PBG8</accession>
<organism evidence="2 3">
    <name type="scientific">Mesorhizobium australicum</name>
    <dbReference type="NCBI Taxonomy" id="536018"/>
    <lineage>
        <taxon>Bacteria</taxon>
        <taxon>Pseudomonadati</taxon>
        <taxon>Pseudomonadota</taxon>
        <taxon>Alphaproteobacteria</taxon>
        <taxon>Hyphomicrobiales</taxon>
        <taxon>Phyllobacteriaceae</taxon>
        <taxon>Mesorhizobium</taxon>
    </lineage>
</organism>
<feature type="chain" id="PRO_5013163455" description="Secreted protein" evidence="1">
    <location>
        <begin position="28"/>
        <end position="111"/>
    </location>
</feature>
<evidence type="ECO:0000256" key="1">
    <source>
        <dbReference type="SAM" id="SignalP"/>
    </source>
</evidence>
<evidence type="ECO:0000313" key="3">
    <source>
        <dbReference type="Proteomes" id="UP000193083"/>
    </source>
</evidence>
<feature type="signal peptide" evidence="1">
    <location>
        <begin position="1"/>
        <end position="27"/>
    </location>
</feature>
<gene>
    <name evidence="2" type="ORF">SAMN02982922_3573</name>
</gene>
<sequence length="111" mass="12094">MLFKQMMPTRASVRAAFLLTTVSVVPAASAHEAPKGWAYPLSCCSNFDCKPVSNGSVSERPEGYVISTGEVVAYNDKRIRNSPDGEFHWCAHQSGLDAGRTICLFVPPRGF</sequence>
<keyword evidence="1" id="KW-0732">Signal</keyword>
<reference evidence="2 3" key="1">
    <citation type="submission" date="2017-04" db="EMBL/GenBank/DDBJ databases">
        <authorList>
            <person name="Afonso C.L."/>
            <person name="Miller P.J."/>
            <person name="Scott M.A."/>
            <person name="Spackman E."/>
            <person name="Goraichik I."/>
            <person name="Dimitrov K.M."/>
            <person name="Suarez D.L."/>
            <person name="Swayne D.E."/>
        </authorList>
    </citation>
    <scope>NUCLEOTIDE SEQUENCE [LARGE SCALE GENOMIC DNA]</scope>
    <source>
        <strain evidence="2 3">B5P</strain>
    </source>
</reference>
<dbReference type="EMBL" id="FXBL01000004">
    <property type="protein sequence ID" value="SMH47780.1"/>
    <property type="molecule type" value="Genomic_DNA"/>
</dbReference>
<proteinExistence type="predicted"/>
<dbReference type="AlphaFoldDB" id="A0A1X7PBG8"/>
<protein>
    <recommendedName>
        <fullName evidence="4">Secreted protein</fullName>
    </recommendedName>
</protein>
<evidence type="ECO:0008006" key="4">
    <source>
        <dbReference type="Google" id="ProtNLM"/>
    </source>
</evidence>